<dbReference type="EMBL" id="CDMY01001019">
    <property type="protein sequence ID" value="CEM39024.1"/>
    <property type="molecule type" value="Genomic_DNA"/>
</dbReference>
<proteinExistence type="predicted"/>
<dbReference type="InParanoid" id="A0A0G4H5S3"/>
<evidence type="ECO:0000313" key="2">
    <source>
        <dbReference type="Proteomes" id="UP000041254"/>
    </source>
</evidence>
<evidence type="ECO:0000313" key="1">
    <source>
        <dbReference type="EMBL" id="CEM39024.1"/>
    </source>
</evidence>
<protein>
    <submittedName>
        <fullName evidence="1">Uncharacterized protein</fullName>
    </submittedName>
</protein>
<reference evidence="1 2" key="1">
    <citation type="submission" date="2014-11" db="EMBL/GenBank/DDBJ databases">
        <authorList>
            <person name="Zhu J."/>
            <person name="Qi W."/>
            <person name="Song R."/>
        </authorList>
    </citation>
    <scope>NUCLEOTIDE SEQUENCE [LARGE SCALE GENOMIC DNA]</scope>
</reference>
<sequence>MRTNYQRLCNRSHGYANVKEAVQEAYESEYVQSVCHLHISYIRIVDTYHPEIRRLADLVNLVCRLCRFHQDDETEAVDSLLFHSSIKICRPVAG</sequence>
<dbReference type="AlphaFoldDB" id="A0A0G4H5S3"/>
<name>A0A0G4H5S3_VITBC</name>
<organism evidence="1 2">
    <name type="scientific">Vitrella brassicaformis (strain CCMP3155)</name>
    <dbReference type="NCBI Taxonomy" id="1169540"/>
    <lineage>
        <taxon>Eukaryota</taxon>
        <taxon>Sar</taxon>
        <taxon>Alveolata</taxon>
        <taxon>Colpodellida</taxon>
        <taxon>Vitrellaceae</taxon>
        <taxon>Vitrella</taxon>
    </lineage>
</organism>
<gene>
    <name evidence="1" type="ORF">Vbra_10658</name>
</gene>
<accession>A0A0G4H5S3</accession>
<keyword evidence="2" id="KW-1185">Reference proteome</keyword>
<dbReference type="Proteomes" id="UP000041254">
    <property type="component" value="Unassembled WGS sequence"/>
</dbReference>
<dbReference type="VEuPathDB" id="CryptoDB:Vbra_10658"/>